<gene>
    <name evidence="1" type="ORF">BBH99_12880</name>
</gene>
<comment type="caution">
    <text evidence="1">The sequence shown here is derived from an EMBL/GenBank/DDBJ whole genome shotgun (WGS) entry which is preliminary data.</text>
</comment>
<keyword evidence="2" id="KW-1185">Reference proteome</keyword>
<evidence type="ECO:0000313" key="2">
    <source>
        <dbReference type="Proteomes" id="UP000093508"/>
    </source>
</evidence>
<name>A0ABX2X1Z6_9FLAO</name>
<reference evidence="1 2" key="1">
    <citation type="submission" date="2016-07" db="EMBL/GenBank/DDBJ databases">
        <authorList>
            <person name="Jeong J.-J."/>
            <person name="Kim D.W."/>
            <person name="Sang M.K."/>
            <person name="Choi I.-G."/>
            <person name="Kim K.D."/>
        </authorList>
    </citation>
    <scope>NUCLEOTIDE SEQUENCE [LARGE SCALE GENOMIC DNA]</scope>
    <source>
        <strain evidence="1 2">C-26</strain>
    </source>
</reference>
<evidence type="ECO:0000313" key="1">
    <source>
        <dbReference type="EMBL" id="OCA72787.1"/>
    </source>
</evidence>
<dbReference type="EMBL" id="MAYF01000332">
    <property type="protein sequence ID" value="OCA72787.1"/>
    <property type="molecule type" value="Genomic_DNA"/>
</dbReference>
<accession>A0ABX2X1Z6</accession>
<sequence length="71" mass="8448">MFKIWDSKPSLEKVYHNELCSINPIFNFSEAKTMAFVIKDIKKRHKEVKKAISINQETVLRILPPEEEFLR</sequence>
<dbReference type="Proteomes" id="UP000093508">
    <property type="component" value="Unassembled WGS sequence"/>
</dbReference>
<proteinExistence type="predicted"/>
<organism evidence="1 2">
    <name type="scientific">Chryseobacterium contaminans</name>
    <dbReference type="NCBI Taxonomy" id="1423959"/>
    <lineage>
        <taxon>Bacteria</taxon>
        <taxon>Pseudomonadati</taxon>
        <taxon>Bacteroidota</taxon>
        <taxon>Flavobacteriia</taxon>
        <taxon>Flavobacteriales</taxon>
        <taxon>Weeksellaceae</taxon>
        <taxon>Chryseobacterium group</taxon>
        <taxon>Chryseobacterium</taxon>
    </lineage>
</organism>
<protein>
    <submittedName>
        <fullName evidence="1">Uncharacterized protein</fullName>
    </submittedName>
</protein>